<protein>
    <submittedName>
        <fullName evidence="7">IctB family putative bicarbonate transporter</fullName>
    </submittedName>
</protein>
<reference evidence="7" key="1">
    <citation type="submission" date="2023-11" db="EMBL/GenBank/DDBJ databases">
        <title>Genome sequence of Cyanobacterium aponinum BCRC AL20115.</title>
        <authorList>
            <person name="Chang H.-Y."/>
            <person name="Lin K.-M."/>
            <person name="Hsueh H.-T."/>
            <person name="Chu H.-A."/>
            <person name="Kuo C.-H."/>
        </authorList>
    </citation>
    <scope>NUCLEOTIDE SEQUENCE</scope>
    <source>
        <strain evidence="7">AL20115</strain>
    </source>
</reference>
<feature type="transmembrane region" description="Helical" evidence="5">
    <location>
        <begin position="38"/>
        <end position="56"/>
    </location>
</feature>
<dbReference type="InterPro" id="IPR007016">
    <property type="entry name" value="O-antigen_ligase-rel_domated"/>
</dbReference>
<dbReference type="GO" id="GO:0016020">
    <property type="term" value="C:membrane"/>
    <property type="evidence" value="ECO:0007669"/>
    <property type="project" value="UniProtKB-SubCell"/>
</dbReference>
<feature type="transmembrane region" description="Helical" evidence="5">
    <location>
        <begin position="116"/>
        <end position="134"/>
    </location>
</feature>
<feature type="transmembrane region" description="Helical" evidence="5">
    <location>
        <begin position="246"/>
        <end position="264"/>
    </location>
</feature>
<feature type="transmembrane region" description="Helical" evidence="5">
    <location>
        <begin position="405"/>
        <end position="424"/>
    </location>
</feature>
<keyword evidence="3 5" id="KW-1133">Transmembrane helix</keyword>
<evidence type="ECO:0000259" key="6">
    <source>
        <dbReference type="Pfam" id="PF04932"/>
    </source>
</evidence>
<accession>A0AAF0ZFT5</accession>
<dbReference type="InterPro" id="IPR051533">
    <property type="entry name" value="WaaL-like"/>
</dbReference>
<keyword evidence="2 5" id="KW-0812">Transmembrane</keyword>
<evidence type="ECO:0000256" key="5">
    <source>
        <dbReference type="SAM" id="Phobius"/>
    </source>
</evidence>
<feature type="transmembrane region" description="Helical" evidence="5">
    <location>
        <begin position="146"/>
        <end position="163"/>
    </location>
</feature>
<dbReference type="NCBIfam" id="TIGR00947">
    <property type="entry name" value="2A73"/>
    <property type="match status" value="1"/>
</dbReference>
<gene>
    <name evidence="7" type="ORF">SAY89_07975</name>
</gene>
<comment type="subcellular location">
    <subcellularLocation>
        <location evidence="1">Membrane</location>
        <topology evidence="1">Multi-pass membrane protein</topology>
    </subcellularLocation>
</comment>
<dbReference type="Pfam" id="PF04932">
    <property type="entry name" value="Wzy_C"/>
    <property type="match status" value="1"/>
</dbReference>
<dbReference type="EMBL" id="CP138348">
    <property type="protein sequence ID" value="WPF90194.1"/>
    <property type="molecule type" value="Genomic_DNA"/>
</dbReference>
<name>A0AAF0ZFT5_9CHRO</name>
<evidence type="ECO:0000256" key="1">
    <source>
        <dbReference type="ARBA" id="ARBA00004141"/>
    </source>
</evidence>
<dbReference type="InterPro" id="IPR006007">
    <property type="entry name" value="Inorganic_carbon_transpt"/>
</dbReference>
<evidence type="ECO:0000313" key="7">
    <source>
        <dbReference type="EMBL" id="WPF90194.1"/>
    </source>
</evidence>
<evidence type="ECO:0000256" key="3">
    <source>
        <dbReference type="ARBA" id="ARBA00022989"/>
    </source>
</evidence>
<organism evidence="7">
    <name type="scientific">Cyanobacterium aponinum AL20115</name>
    <dbReference type="NCBI Taxonomy" id="3090662"/>
    <lineage>
        <taxon>Bacteria</taxon>
        <taxon>Bacillati</taxon>
        <taxon>Cyanobacteriota</taxon>
        <taxon>Cyanophyceae</taxon>
        <taxon>Oscillatoriophycideae</taxon>
        <taxon>Chroococcales</taxon>
        <taxon>Geminocystaceae</taxon>
        <taxon>Cyanobacterium</taxon>
    </lineage>
</organism>
<feature type="domain" description="O-antigen ligase-related" evidence="6">
    <location>
        <begin position="228"/>
        <end position="380"/>
    </location>
</feature>
<feature type="transmembrane region" description="Helical" evidence="5">
    <location>
        <begin position="436"/>
        <end position="451"/>
    </location>
</feature>
<dbReference type="RefSeq" id="WP_320002224.1">
    <property type="nucleotide sequence ID" value="NZ_CP138348.1"/>
</dbReference>
<proteinExistence type="predicted"/>
<feature type="transmembrane region" description="Helical" evidence="5">
    <location>
        <begin position="224"/>
        <end position="240"/>
    </location>
</feature>
<dbReference type="PANTHER" id="PTHR37422">
    <property type="entry name" value="TEICHURONIC ACID BIOSYNTHESIS PROTEIN TUAE"/>
    <property type="match status" value="1"/>
</dbReference>
<feature type="transmembrane region" description="Helical" evidence="5">
    <location>
        <begin position="92"/>
        <end position="110"/>
    </location>
</feature>
<feature type="transmembrane region" description="Helical" evidence="5">
    <location>
        <begin position="12"/>
        <end position="31"/>
    </location>
</feature>
<dbReference type="AlphaFoldDB" id="A0AAF0ZFT5"/>
<feature type="transmembrane region" description="Helical" evidence="5">
    <location>
        <begin position="358"/>
        <end position="384"/>
    </location>
</feature>
<feature type="transmembrane region" description="Helical" evidence="5">
    <location>
        <begin position="276"/>
        <end position="295"/>
    </location>
</feature>
<keyword evidence="4 5" id="KW-0472">Membrane</keyword>
<evidence type="ECO:0000256" key="4">
    <source>
        <dbReference type="ARBA" id="ARBA00023136"/>
    </source>
</evidence>
<feature type="transmembrane region" description="Helical" evidence="5">
    <location>
        <begin position="199"/>
        <end position="217"/>
    </location>
</feature>
<sequence>MSTLKHSQDEKFFLLNWLKGSLIGNLVGLLSPWRSSSYLLGYSDIITAIFVCLVIISSPFTSNTLVGIILLAGGGFWVLLTVSDIDKNQITPIHLCIFAYWLISVAATAFSPLKMAALSGLVKFTLYLLLFALASRVFAKTKMRSLIMGTYLLVSLIVSAYGVRQQFIGVKPLATWTDPTSPLADTTRVYSFLGNPNLLAGYLIPAVAFSVVALIVWKTKPQKILAGFALVINVACVYFTGSRGGWLALIGTGIVFLLGFKFWWNEYLSPFWRKWLIPTVIASFLLLVGVAMIFVEPLRIRIFSLFSWRGDSSNNFRINVWISALQMLQDYPLIGIGPGNEVFNQIYPLYMQTKFTALSAYSIFLEIALETGLIGLFSFLAVIVTTFKRGMVLIKKMKPSNDLQAIWILGAIASLAGLATQGLFDTVWYRPQINTLWWLCVAIVAAVYSLKSETDNHVS</sequence>
<dbReference type="PANTHER" id="PTHR37422:SF22">
    <property type="entry name" value="SLR1515 PROTEIN"/>
    <property type="match status" value="1"/>
</dbReference>
<evidence type="ECO:0000256" key="2">
    <source>
        <dbReference type="ARBA" id="ARBA00022692"/>
    </source>
</evidence>